<dbReference type="PIRSF" id="PIRSF020606">
    <property type="entry name" value="UCP020606"/>
    <property type="match status" value="1"/>
</dbReference>
<keyword evidence="3" id="KW-1185">Reference proteome</keyword>
<sequence>MLAAIPRPQRLLLGLLLALLLLAQIDQPYPAIAPLQHIPTALLLLLSPWLLRRWPLSTPALFCIVLFLALHTLGGRYTYSNVPYDDWARTLTGASLSDIFGWTRNHYDRLVHFAFGLLSVVPVAEIARRHGGLSRRGAMLAVVGWVLSVSCLYEIFEWLLAIVAGGETAERYNGQQGDPWDAQKDMALAALGALVVIALPRGRADI</sequence>
<evidence type="ECO:0000256" key="1">
    <source>
        <dbReference type="SAM" id="Phobius"/>
    </source>
</evidence>
<name>A0A7W9B2X1_9SPHN</name>
<dbReference type="RefSeq" id="WP_184095128.1">
    <property type="nucleotide sequence ID" value="NZ_JACIJH010000001.1"/>
</dbReference>
<feature type="transmembrane region" description="Helical" evidence="1">
    <location>
        <begin position="139"/>
        <end position="166"/>
    </location>
</feature>
<accession>A0A7W9B2X1</accession>
<dbReference type="Pfam" id="PF09997">
    <property type="entry name" value="DUF2238"/>
    <property type="match status" value="1"/>
</dbReference>
<feature type="transmembrane region" description="Helical" evidence="1">
    <location>
        <begin position="58"/>
        <end position="79"/>
    </location>
</feature>
<keyword evidence="1" id="KW-0812">Transmembrane</keyword>
<gene>
    <name evidence="2" type="ORF">FHR21_000597</name>
</gene>
<evidence type="ECO:0000313" key="2">
    <source>
        <dbReference type="EMBL" id="MBB5705272.1"/>
    </source>
</evidence>
<keyword evidence="1" id="KW-1133">Transmembrane helix</keyword>
<feature type="transmembrane region" description="Helical" evidence="1">
    <location>
        <begin position="110"/>
        <end position="127"/>
    </location>
</feature>
<evidence type="ECO:0000313" key="3">
    <source>
        <dbReference type="Proteomes" id="UP000537161"/>
    </source>
</evidence>
<dbReference type="Proteomes" id="UP000537161">
    <property type="component" value="Unassembled WGS sequence"/>
</dbReference>
<organism evidence="2 3">
    <name type="scientific">Sphingopyxis panaciterrulae</name>
    <dbReference type="NCBI Taxonomy" id="462372"/>
    <lineage>
        <taxon>Bacteria</taxon>
        <taxon>Pseudomonadati</taxon>
        <taxon>Pseudomonadota</taxon>
        <taxon>Alphaproteobacteria</taxon>
        <taxon>Sphingomonadales</taxon>
        <taxon>Sphingomonadaceae</taxon>
        <taxon>Sphingopyxis</taxon>
    </lineage>
</organism>
<proteinExistence type="predicted"/>
<keyword evidence="1" id="KW-0472">Membrane</keyword>
<dbReference type="InterPro" id="IPR058534">
    <property type="entry name" value="YjdF"/>
</dbReference>
<dbReference type="InterPro" id="IPR014509">
    <property type="entry name" value="YjdF-like"/>
</dbReference>
<protein>
    <submittedName>
        <fullName evidence="2">Putative membrane protein</fullName>
    </submittedName>
</protein>
<dbReference type="AlphaFoldDB" id="A0A7W9B2X1"/>
<dbReference type="EMBL" id="JACIJH010000001">
    <property type="protein sequence ID" value="MBB5705272.1"/>
    <property type="molecule type" value="Genomic_DNA"/>
</dbReference>
<reference evidence="2 3" key="1">
    <citation type="submission" date="2020-08" db="EMBL/GenBank/DDBJ databases">
        <title>Genomic Encyclopedia of Type Strains, Phase IV (KMG-IV): sequencing the most valuable type-strain genomes for metagenomic binning, comparative biology and taxonomic classification.</title>
        <authorList>
            <person name="Goeker M."/>
        </authorList>
    </citation>
    <scope>NUCLEOTIDE SEQUENCE [LARGE SCALE GENOMIC DNA]</scope>
    <source>
        <strain evidence="2 3">DSM 27163</strain>
    </source>
</reference>
<comment type="caution">
    <text evidence="2">The sequence shown here is derived from an EMBL/GenBank/DDBJ whole genome shotgun (WGS) entry which is preliminary data.</text>
</comment>